<evidence type="ECO:0000256" key="4">
    <source>
        <dbReference type="ARBA" id="ARBA00022692"/>
    </source>
</evidence>
<dbReference type="InterPro" id="IPR005599">
    <property type="entry name" value="GPI_mannosylTrfase"/>
</dbReference>
<dbReference type="Proteomes" id="UP000185944">
    <property type="component" value="Unassembled WGS sequence"/>
</dbReference>
<reference evidence="9 10" key="1">
    <citation type="submission" date="2016-02" db="EMBL/GenBank/DDBJ databases">
        <title>Discovery of a natural microsporidian pathogen with a broad tissue tropism in Caenorhabditis elegans.</title>
        <authorList>
            <person name="Luallen R.J."/>
            <person name="Reinke A.W."/>
            <person name="Tong L."/>
            <person name="Botts M.R."/>
            <person name="Felix M.-A."/>
            <person name="Troemel E.R."/>
        </authorList>
    </citation>
    <scope>NUCLEOTIDE SEQUENCE [LARGE SCALE GENOMIC DNA]</scope>
    <source>
        <strain evidence="9 10">JUm2807</strain>
    </source>
</reference>
<dbReference type="Pfam" id="PF03901">
    <property type="entry name" value="Glyco_transf_22"/>
    <property type="match status" value="1"/>
</dbReference>
<comment type="similarity">
    <text evidence="8">Belongs to the glycosyltransferase 22 family.</text>
</comment>
<feature type="transmembrane region" description="Helical" evidence="8">
    <location>
        <begin position="58"/>
        <end position="80"/>
    </location>
</feature>
<evidence type="ECO:0000256" key="7">
    <source>
        <dbReference type="ARBA" id="ARBA00023136"/>
    </source>
</evidence>
<name>A0A177EFF1_9MICR</name>
<feature type="transmembrane region" description="Helical" evidence="8">
    <location>
        <begin position="104"/>
        <end position="124"/>
    </location>
</feature>
<keyword evidence="3" id="KW-0808">Transferase</keyword>
<proteinExistence type="inferred from homology"/>
<evidence type="ECO:0000313" key="10">
    <source>
        <dbReference type="Proteomes" id="UP000185944"/>
    </source>
</evidence>
<dbReference type="EC" id="2.4.1.-" evidence="8"/>
<dbReference type="STRING" id="1805483.A0A177EFF1"/>
<organism evidence="9 10">
    <name type="scientific">Nematocida displodere</name>
    <dbReference type="NCBI Taxonomy" id="1805483"/>
    <lineage>
        <taxon>Eukaryota</taxon>
        <taxon>Fungi</taxon>
        <taxon>Fungi incertae sedis</taxon>
        <taxon>Microsporidia</taxon>
        <taxon>Nematocida</taxon>
    </lineage>
</organism>
<dbReference type="AlphaFoldDB" id="A0A177EFF1"/>
<evidence type="ECO:0000256" key="5">
    <source>
        <dbReference type="ARBA" id="ARBA00022824"/>
    </source>
</evidence>
<feature type="transmembrane region" description="Helical" evidence="8">
    <location>
        <begin position="136"/>
        <end position="160"/>
    </location>
</feature>
<dbReference type="VEuPathDB" id="MicrosporidiaDB:NEDG_01723"/>
<keyword evidence="2 8" id="KW-0328">Glycosyltransferase</keyword>
<keyword evidence="5 8" id="KW-0256">Endoplasmic reticulum</keyword>
<keyword evidence="4 8" id="KW-0812">Transmembrane</keyword>
<evidence type="ECO:0000256" key="8">
    <source>
        <dbReference type="RuleBase" id="RU363075"/>
    </source>
</evidence>
<evidence type="ECO:0000313" key="9">
    <source>
        <dbReference type="EMBL" id="OAG30140.1"/>
    </source>
</evidence>
<evidence type="ECO:0000256" key="1">
    <source>
        <dbReference type="ARBA" id="ARBA00004477"/>
    </source>
</evidence>
<keyword evidence="10" id="KW-1185">Reference proteome</keyword>
<feature type="transmembrane region" description="Helical" evidence="8">
    <location>
        <begin position="166"/>
        <end position="185"/>
    </location>
</feature>
<evidence type="ECO:0000256" key="2">
    <source>
        <dbReference type="ARBA" id="ARBA00022676"/>
    </source>
</evidence>
<feature type="transmembrane region" description="Helical" evidence="8">
    <location>
        <begin position="267"/>
        <end position="286"/>
    </location>
</feature>
<keyword evidence="6 8" id="KW-1133">Transmembrane helix</keyword>
<evidence type="ECO:0000256" key="6">
    <source>
        <dbReference type="ARBA" id="ARBA00022989"/>
    </source>
</evidence>
<dbReference type="OrthoDB" id="416834at2759"/>
<evidence type="ECO:0000256" key="3">
    <source>
        <dbReference type="ARBA" id="ARBA00022679"/>
    </source>
</evidence>
<keyword evidence="7 8" id="KW-0472">Membrane</keyword>
<comment type="caution">
    <text evidence="9">The sequence shown here is derived from an EMBL/GenBank/DDBJ whole genome shotgun (WGS) entry which is preliminary data.</text>
</comment>
<dbReference type="PANTHER" id="PTHR22760">
    <property type="entry name" value="GLYCOSYLTRANSFERASE"/>
    <property type="match status" value="1"/>
</dbReference>
<dbReference type="GO" id="GO:0000030">
    <property type="term" value="F:mannosyltransferase activity"/>
    <property type="evidence" value="ECO:0007669"/>
    <property type="project" value="TreeGrafter"/>
</dbReference>
<dbReference type="EMBL" id="LTDL01000037">
    <property type="protein sequence ID" value="OAG30140.1"/>
    <property type="molecule type" value="Genomic_DNA"/>
</dbReference>
<feature type="transmembrane region" description="Helical" evidence="8">
    <location>
        <begin position="307"/>
        <end position="330"/>
    </location>
</feature>
<sequence>MGDKLAGSKLLFPSLLAFRFINSLLLRTHFEPDEYFQSVEVAMALILKKSVFTWEWFYGIRSAVFVGFFYLPLIAAKWVIGLGEDVLQGFRGQEVSLTNRREGVVFMAAAPYVVKAVCALVSALGDYSTIQAYKTVYGIQEAIPVEIVLATAMNIGLWLYSTRSHINSFEMAIGIYIGSRILWAAQCKDKNSKKGSLFITASLSALLLYLRPTSIMITLPMWAWLLYDEVRKFSTVWRIAVERKEGRSKMWLATYLRHSRIITAKNLAAGLLVLGLCCLIDSLFYGEVTFTPYEFFRLNIICKISHIFGVLPMHYVFLFFSVLMGGYTGMLAVSTINYQSIVFLAPMAYLVGHSLIMHKEMRFLLPAVPMFNIIVARNLKSVMNTPGSTGILPAVKRLMFSKKVFVGNLILGIIIGVEHQNIRRPLSFLREECTKHLLTKDSPLFILSTFKPYMLPMNTYLGHRRIITRTVDNNPNLTPWLTYLKKKKRFDSPKYPLVLEEHEIFSSRMLDNIVRAGPLDYNFIVVDSQYEAEVEERLPQFIKVHGSSHVRVPWVESVSIYKRAVSQ</sequence>
<dbReference type="GeneID" id="93648073"/>
<accession>A0A177EFF1</accession>
<comment type="subcellular location">
    <subcellularLocation>
        <location evidence="1 8">Endoplasmic reticulum membrane</location>
        <topology evidence="1 8">Multi-pass membrane protein</topology>
    </subcellularLocation>
</comment>
<feature type="transmembrane region" description="Helical" evidence="8">
    <location>
        <begin position="336"/>
        <end position="356"/>
    </location>
</feature>
<dbReference type="RefSeq" id="XP_067544615.1">
    <property type="nucleotide sequence ID" value="XM_067689141.1"/>
</dbReference>
<feature type="transmembrane region" description="Helical" evidence="8">
    <location>
        <begin position="197"/>
        <end position="225"/>
    </location>
</feature>
<gene>
    <name evidence="9" type="ORF">NEDG_01723</name>
</gene>
<protein>
    <recommendedName>
        <fullName evidence="8">Mannosyltransferase</fullName>
        <ecNumber evidence="8">2.4.1.-</ecNumber>
    </recommendedName>
</protein>
<dbReference type="GO" id="GO:0005789">
    <property type="term" value="C:endoplasmic reticulum membrane"/>
    <property type="evidence" value="ECO:0007669"/>
    <property type="project" value="UniProtKB-SubCell"/>
</dbReference>